<evidence type="ECO:0000256" key="1">
    <source>
        <dbReference type="SAM" id="MobiDB-lite"/>
    </source>
</evidence>
<reference evidence="2" key="1">
    <citation type="submission" date="2020-02" db="EMBL/GenBank/DDBJ databases">
        <authorList>
            <person name="Meier V. D."/>
        </authorList>
    </citation>
    <scope>NUCLEOTIDE SEQUENCE</scope>
    <source>
        <strain evidence="2">AVDCRST_MAG29</strain>
    </source>
</reference>
<dbReference type="EMBL" id="CADCUG010000145">
    <property type="protein sequence ID" value="CAA9354928.1"/>
    <property type="molecule type" value="Genomic_DNA"/>
</dbReference>
<evidence type="ECO:0000313" key="2">
    <source>
        <dbReference type="EMBL" id="CAA9354928.1"/>
    </source>
</evidence>
<name>A0A6J4MBV3_9ACTN</name>
<accession>A0A6J4MBV3</accession>
<dbReference type="AlphaFoldDB" id="A0A6J4MBV3"/>
<proteinExistence type="predicted"/>
<sequence>GRQVSPPAHVEEGRKVVEGEAGREARQGRQEDPDRHRPARQEV</sequence>
<protein>
    <submittedName>
        <fullName evidence="2">Uncharacterized protein</fullName>
    </submittedName>
</protein>
<feature type="non-terminal residue" evidence="2">
    <location>
        <position position="43"/>
    </location>
</feature>
<feature type="region of interest" description="Disordered" evidence="1">
    <location>
        <begin position="1"/>
        <end position="43"/>
    </location>
</feature>
<feature type="compositionally biased region" description="Basic and acidic residues" evidence="1">
    <location>
        <begin position="9"/>
        <end position="43"/>
    </location>
</feature>
<gene>
    <name evidence="2" type="ORF">AVDCRST_MAG29-2523</name>
</gene>
<organism evidence="2">
    <name type="scientific">uncultured Nocardioidaceae bacterium</name>
    <dbReference type="NCBI Taxonomy" id="253824"/>
    <lineage>
        <taxon>Bacteria</taxon>
        <taxon>Bacillati</taxon>
        <taxon>Actinomycetota</taxon>
        <taxon>Actinomycetes</taxon>
        <taxon>Propionibacteriales</taxon>
        <taxon>Nocardioidaceae</taxon>
        <taxon>environmental samples</taxon>
    </lineage>
</organism>
<feature type="non-terminal residue" evidence="2">
    <location>
        <position position="1"/>
    </location>
</feature>